<evidence type="ECO:0000313" key="11">
    <source>
        <dbReference type="Proteomes" id="UP000664859"/>
    </source>
</evidence>
<dbReference type="GO" id="GO:0007019">
    <property type="term" value="P:microtubule depolymerization"/>
    <property type="evidence" value="ECO:0007669"/>
    <property type="project" value="TreeGrafter"/>
</dbReference>
<keyword evidence="4 6" id="KW-0505">Motor protein</keyword>
<dbReference type="SUPFAM" id="SSF52540">
    <property type="entry name" value="P-loop containing nucleoside triphosphate hydrolases"/>
    <property type="match status" value="1"/>
</dbReference>
<dbReference type="GO" id="GO:0008017">
    <property type="term" value="F:microtubule binding"/>
    <property type="evidence" value="ECO:0007669"/>
    <property type="project" value="InterPro"/>
</dbReference>
<dbReference type="InterPro" id="IPR027417">
    <property type="entry name" value="P-loop_NTPase"/>
</dbReference>
<sequence>MERARADRRQKTELARVLRAEEEKRNIANGNPGDIDFQRLIAEFRAARAGSDQPHAAGDLKICVALRKRPISAKEVARKDHDSVTVFNPKVTVHNCKTRVDGITKYLDSSDFQFDHAFGDVDTTARVYAATTRPLVPFVLDGGRATVFAYGQTGSGKTYTMVGIQRQCAEDLFRALTAAPPTRRGSAGGAAAAAATLEVYVSFFEIYGGRCQDLLNRRHRLDVREDGQGDVHIAGLEEFQAASAEELEQLIDRGNRNRTTHATESNDTSSRSHAICQIALKEAGGGGRLHGKLSLIDLAGSERGADTKSHNRQRRMEGAEINKSLLALKECIRALDSGEAHVPYRASKLTLVLKDSFTRRAARTVMIATVSPGASHADHTLNTLRYADRVKETKVADFADARRQRQRRSSGSGGGGGEGKSAGDGGADSGAGDDIRYLHETLRLHSTADSEEVVELHRTVQSLFEKEEALLNMHMSVIQENAELLTEEGRLLQQIQGDDVVDYDIDAYAARLSEILDRKMQLTAMLKLHLGQFRRHLEEEESVSKRVSSMPQY</sequence>
<dbReference type="GO" id="GO:0005524">
    <property type="term" value="F:ATP binding"/>
    <property type="evidence" value="ECO:0007669"/>
    <property type="project" value="UniProtKB-UniRule"/>
</dbReference>
<evidence type="ECO:0000256" key="6">
    <source>
        <dbReference type="PROSITE-ProRule" id="PRU00283"/>
    </source>
</evidence>
<dbReference type="InterPro" id="IPR027640">
    <property type="entry name" value="Kinesin-like_fam"/>
</dbReference>
<dbReference type="OrthoDB" id="3176171at2759"/>
<dbReference type="SMART" id="SM00129">
    <property type="entry name" value="KISc"/>
    <property type="match status" value="1"/>
</dbReference>
<feature type="compositionally biased region" description="Polar residues" evidence="8">
    <location>
        <begin position="260"/>
        <end position="271"/>
    </location>
</feature>
<keyword evidence="2 6" id="KW-0547">Nucleotide-binding</keyword>
<comment type="similarity">
    <text evidence="5">Belongs to the TRAFAC class myosin-kinesin ATPase superfamily. Kinesin family. KIN-13 subfamily.</text>
</comment>
<proteinExistence type="inferred from homology"/>
<evidence type="ECO:0000256" key="3">
    <source>
        <dbReference type="ARBA" id="ARBA00022840"/>
    </source>
</evidence>
<gene>
    <name evidence="10" type="ORF">JKP88DRAFT_270971</name>
</gene>
<organism evidence="10 11">
    <name type="scientific">Tribonema minus</name>
    <dbReference type="NCBI Taxonomy" id="303371"/>
    <lineage>
        <taxon>Eukaryota</taxon>
        <taxon>Sar</taxon>
        <taxon>Stramenopiles</taxon>
        <taxon>Ochrophyta</taxon>
        <taxon>PX clade</taxon>
        <taxon>Xanthophyceae</taxon>
        <taxon>Tribonematales</taxon>
        <taxon>Tribonemataceae</taxon>
        <taxon>Tribonema</taxon>
    </lineage>
</organism>
<keyword evidence="10" id="KW-0378">Hydrolase</keyword>
<evidence type="ECO:0000256" key="8">
    <source>
        <dbReference type="SAM" id="MobiDB-lite"/>
    </source>
</evidence>
<keyword evidence="11" id="KW-1185">Reference proteome</keyword>
<feature type="binding site" evidence="6">
    <location>
        <begin position="151"/>
        <end position="158"/>
    </location>
    <ligand>
        <name>ATP</name>
        <dbReference type="ChEBI" id="CHEBI:30616"/>
    </ligand>
</feature>
<evidence type="ECO:0000313" key="10">
    <source>
        <dbReference type="EMBL" id="KAG5175498.1"/>
    </source>
</evidence>
<feature type="region of interest" description="Disordered" evidence="8">
    <location>
        <begin position="251"/>
        <end position="271"/>
    </location>
</feature>
<feature type="region of interest" description="Disordered" evidence="8">
    <location>
        <begin position="397"/>
        <end position="430"/>
    </location>
</feature>
<dbReference type="Gene3D" id="3.40.850.10">
    <property type="entry name" value="Kinesin motor domain"/>
    <property type="match status" value="1"/>
</dbReference>
<evidence type="ECO:0000256" key="4">
    <source>
        <dbReference type="ARBA" id="ARBA00023175"/>
    </source>
</evidence>
<name>A0A835YJB8_9STRA</name>
<dbReference type="GO" id="GO:0005874">
    <property type="term" value="C:microtubule"/>
    <property type="evidence" value="ECO:0007669"/>
    <property type="project" value="UniProtKB-KW"/>
</dbReference>
<dbReference type="InterPro" id="IPR036961">
    <property type="entry name" value="Kinesin_motor_dom_sf"/>
</dbReference>
<evidence type="ECO:0000256" key="1">
    <source>
        <dbReference type="ARBA" id="ARBA00022701"/>
    </source>
</evidence>
<evidence type="ECO:0000259" key="9">
    <source>
        <dbReference type="PROSITE" id="PS50067"/>
    </source>
</evidence>
<dbReference type="GO" id="GO:0007018">
    <property type="term" value="P:microtubule-based movement"/>
    <property type="evidence" value="ECO:0007669"/>
    <property type="project" value="InterPro"/>
</dbReference>
<keyword evidence="1 7" id="KW-0493">Microtubule</keyword>
<evidence type="ECO:0000256" key="5">
    <source>
        <dbReference type="ARBA" id="ARBA00061030"/>
    </source>
</evidence>
<dbReference type="FunFam" id="3.40.850.10:FF:000012">
    <property type="entry name" value="Kinesin-like protein"/>
    <property type="match status" value="1"/>
</dbReference>
<dbReference type="PRINTS" id="PR00380">
    <property type="entry name" value="KINESINHEAVY"/>
</dbReference>
<dbReference type="PANTHER" id="PTHR47971">
    <property type="entry name" value="KINESIN-RELATED PROTEIN 6"/>
    <property type="match status" value="1"/>
</dbReference>
<feature type="compositionally biased region" description="Gly residues" evidence="8">
    <location>
        <begin position="411"/>
        <end position="429"/>
    </location>
</feature>
<dbReference type="CDD" id="cd01367">
    <property type="entry name" value="KISc_KIF2_like"/>
    <property type="match status" value="1"/>
</dbReference>
<dbReference type="InterPro" id="IPR019821">
    <property type="entry name" value="Kinesin_motor_CS"/>
</dbReference>
<dbReference type="AlphaFoldDB" id="A0A835YJB8"/>
<dbReference type="PANTHER" id="PTHR47971:SF20">
    <property type="entry name" value="KINESIN-LIKE PROTEIN KIF24"/>
    <property type="match status" value="1"/>
</dbReference>
<dbReference type="InterPro" id="IPR001752">
    <property type="entry name" value="Kinesin_motor_dom"/>
</dbReference>
<dbReference type="Proteomes" id="UP000664859">
    <property type="component" value="Unassembled WGS sequence"/>
</dbReference>
<keyword evidence="3 6" id="KW-0067">ATP-binding</keyword>
<dbReference type="PROSITE" id="PS00411">
    <property type="entry name" value="KINESIN_MOTOR_1"/>
    <property type="match status" value="1"/>
</dbReference>
<dbReference type="Pfam" id="PF00225">
    <property type="entry name" value="Kinesin"/>
    <property type="match status" value="1"/>
</dbReference>
<comment type="caution">
    <text evidence="10">The sequence shown here is derived from an EMBL/GenBank/DDBJ whole genome shotgun (WGS) entry which is preliminary data.</text>
</comment>
<evidence type="ECO:0000256" key="7">
    <source>
        <dbReference type="RuleBase" id="RU000394"/>
    </source>
</evidence>
<dbReference type="GO" id="GO:0003777">
    <property type="term" value="F:microtubule motor activity"/>
    <property type="evidence" value="ECO:0007669"/>
    <property type="project" value="InterPro"/>
</dbReference>
<feature type="domain" description="Kinesin motor" evidence="9">
    <location>
        <begin position="61"/>
        <end position="393"/>
    </location>
</feature>
<protein>
    <recommendedName>
        <fullName evidence="7">Kinesin-like protein</fullName>
    </recommendedName>
</protein>
<dbReference type="PROSITE" id="PS50067">
    <property type="entry name" value="KINESIN_MOTOR_2"/>
    <property type="match status" value="1"/>
</dbReference>
<accession>A0A835YJB8</accession>
<dbReference type="GO" id="GO:0016787">
    <property type="term" value="F:hydrolase activity"/>
    <property type="evidence" value="ECO:0007669"/>
    <property type="project" value="UniProtKB-KW"/>
</dbReference>
<evidence type="ECO:0000256" key="2">
    <source>
        <dbReference type="ARBA" id="ARBA00022741"/>
    </source>
</evidence>
<reference evidence="10" key="1">
    <citation type="submission" date="2021-02" db="EMBL/GenBank/DDBJ databases">
        <title>First Annotated Genome of the Yellow-green Alga Tribonema minus.</title>
        <authorList>
            <person name="Mahan K.M."/>
        </authorList>
    </citation>
    <scope>NUCLEOTIDE SEQUENCE</scope>
    <source>
        <strain evidence="10">UTEX B ZZ1240</strain>
    </source>
</reference>
<dbReference type="EMBL" id="JAFCMP010000548">
    <property type="protein sequence ID" value="KAG5175498.1"/>
    <property type="molecule type" value="Genomic_DNA"/>
</dbReference>